<dbReference type="FunFam" id="3.30.70.3370:FF:000001">
    <property type="entry name" value="40S ribosomal protein S24"/>
    <property type="match status" value="1"/>
</dbReference>
<evidence type="ECO:0000256" key="6">
    <source>
        <dbReference type="ARBA" id="ARBA00022980"/>
    </source>
</evidence>
<evidence type="ECO:0000256" key="8">
    <source>
        <dbReference type="SAM" id="MobiDB-lite"/>
    </source>
</evidence>
<evidence type="ECO:0000256" key="4">
    <source>
        <dbReference type="ARBA" id="ARBA00022771"/>
    </source>
</evidence>
<comment type="caution">
    <text evidence="10">The sequence shown here is derived from an EMBL/GenBank/DDBJ whole genome shotgun (WGS) entry which is preliminary data.</text>
</comment>
<dbReference type="InterPro" id="IPR046349">
    <property type="entry name" value="C1-like_sf"/>
</dbReference>
<evidence type="ECO:0000256" key="1">
    <source>
        <dbReference type="ARBA" id="ARBA00009680"/>
    </source>
</evidence>
<accession>A0A1R3GVW3</accession>
<dbReference type="SMART" id="SM00109">
    <property type="entry name" value="C1"/>
    <property type="match status" value="6"/>
</dbReference>
<dbReference type="InterPro" id="IPR053709">
    <property type="entry name" value="eRP_eS24_sf"/>
</dbReference>
<dbReference type="GO" id="GO:0003735">
    <property type="term" value="F:structural constituent of ribosome"/>
    <property type="evidence" value="ECO:0007669"/>
    <property type="project" value="InterPro"/>
</dbReference>
<dbReference type="InterPro" id="IPR001976">
    <property type="entry name" value="Ribosomal_eS24"/>
</dbReference>
<dbReference type="AlphaFoldDB" id="A0A1R3GVW3"/>
<dbReference type="InterPro" id="IPR018098">
    <property type="entry name" value="Ribosomal_eS24_CS"/>
</dbReference>
<dbReference type="PANTHER" id="PTHR32410">
    <property type="entry name" value="CYSTEINE/HISTIDINE-RICH C1 DOMAIN FAMILY PROTEIN"/>
    <property type="match status" value="1"/>
</dbReference>
<evidence type="ECO:0000256" key="3">
    <source>
        <dbReference type="ARBA" id="ARBA00022737"/>
    </source>
</evidence>
<dbReference type="SUPFAM" id="SSF54189">
    <property type="entry name" value="Ribosomal proteins S24e, L23 and L15e"/>
    <property type="match status" value="1"/>
</dbReference>
<dbReference type="STRING" id="210143.A0A1R3GVW3"/>
<dbReference type="Gramene" id="OMO62268">
    <property type="protein sequence ID" value="OMO62268"/>
    <property type="gene ID" value="CCACVL1_22919"/>
</dbReference>
<name>A0A1R3GVW3_COCAP</name>
<dbReference type="GO" id="GO:1990904">
    <property type="term" value="C:ribonucleoprotein complex"/>
    <property type="evidence" value="ECO:0007669"/>
    <property type="project" value="UniProtKB-KW"/>
</dbReference>
<dbReference type="SUPFAM" id="SSF57889">
    <property type="entry name" value="Cysteine-rich domain"/>
    <property type="match status" value="6"/>
</dbReference>
<protein>
    <submittedName>
        <fullName evidence="10">Zinc finger, PHD-type</fullName>
    </submittedName>
</protein>
<proteinExistence type="inferred from homology"/>
<keyword evidence="7" id="KW-0687">Ribonucleoprotein</keyword>
<keyword evidence="4" id="KW-0863">Zinc-finger</keyword>
<evidence type="ECO:0000259" key="9">
    <source>
        <dbReference type="PROSITE" id="PS50081"/>
    </source>
</evidence>
<evidence type="ECO:0000256" key="2">
    <source>
        <dbReference type="ARBA" id="ARBA00022723"/>
    </source>
</evidence>
<dbReference type="PANTHER" id="PTHR32410:SF165">
    <property type="entry name" value="C1 DOMAIN FAMILY PROTEIN, PUTATIVE-RELATED"/>
    <property type="match status" value="1"/>
</dbReference>
<feature type="domain" description="Phorbol-ester/DAG-type" evidence="9">
    <location>
        <begin position="453"/>
        <end position="508"/>
    </location>
</feature>
<keyword evidence="3" id="KW-0677">Repeat</keyword>
<dbReference type="Gene3D" id="3.30.70.3370">
    <property type="match status" value="1"/>
</dbReference>
<keyword evidence="5" id="KW-0862">Zinc</keyword>
<evidence type="ECO:0000313" key="11">
    <source>
        <dbReference type="Proteomes" id="UP000188268"/>
    </source>
</evidence>
<dbReference type="Pfam" id="PF03107">
    <property type="entry name" value="C1_2"/>
    <property type="match status" value="7"/>
</dbReference>
<dbReference type="Pfam" id="PF01282">
    <property type="entry name" value="Ribosomal_S24e"/>
    <property type="match status" value="1"/>
</dbReference>
<dbReference type="OMA" id="CKICHEV"/>
<dbReference type="InterPro" id="IPR004146">
    <property type="entry name" value="DC1"/>
</dbReference>
<sequence>MSDKAVTIRTRKFMTNRLLSRKQFIIDVLHPGRPNVSKAELKEKLARMYEVKDPNAIFVFKFRTHFGGGKSTGFGLIYDSVENAKKYEPKYRLIRNGLDTKVEKSRKQMKERKNRSKKVRGVKKTKAGDAKKNLKCLGVLRTCFCGNWILVLFDGELKPKPVDIPGNEELPRRMAYLEDECCRECRKPILGSPGFICEDCKVGFHKECAERPLKIHDHPSHRIHTLFLQSHLDPGQTTRNAWICELCSGRTCKEAFYQCFSCEFYLHTDCAREVVEIQHKDHEHPLVFVVDKRIYLDKDTGNICICCSEEVWGSYFVCLDCKVYLHMHCALGLAADMINHQPCHRKHSLFLHGSTTNLELVSCIICQTTDERRFFYRCSTCKFGLHIECVSPSPVIDTASHEHPFTCLLRQQSFICDACGTGGDCAPYHCHICNLLVHKKCISLPRTFKITRHHHLLSHAYFHQESEFRSWECKICHEVVDCEHGSYSCSVCNYVVHVNCAKEMIDSDGLVETMNKDVKKFNNSSVLLFDESKTFIVIEEDEEHKIDKEKMRHLKSSVNWMILRGIGAVKLDSNEIAMKKRQFSLLVLDLIRRDEIVDDEIRHLSCELDSIVRDEINGDNELDEARKKDLKMMHLRHVFDSVLRGDIGFNDLDEEYIIAKKIRHFSHVQHNLILSDEIGDVKHCYGCTHSISTPFFYGCSDCDFFLHKSCVELPRQKYKWLHKHLLTLYSDTIFKCNWCYHECSGFSYYCGKCDVNLCLHCHRIPEDSVHHPAHKHPLYFYDKQEGNCNGCGNHMDYVFKCKSCNFALDFQCLNLPSWVEQKCDRHTLTLTYQDDDDPSSHYCDICEEERDPNQWYYHCAICDKSVHPKCVRGKYPFIDPGGYYRDKHPHLLKFVKKAYYYPKCFSCGKHCLDLALECTEFGCNYIVHWECIKPPWLCLEGKMGRKCQMSETWRK</sequence>
<evidence type="ECO:0000256" key="7">
    <source>
        <dbReference type="ARBA" id="ARBA00023274"/>
    </source>
</evidence>
<evidence type="ECO:0000256" key="5">
    <source>
        <dbReference type="ARBA" id="ARBA00022833"/>
    </source>
</evidence>
<dbReference type="PROSITE" id="PS50081">
    <property type="entry name" value="ZF_DAG_PE_2"/>
    <property type="match status" value="1"/>
</dbReference>
<dbReference type="PROSITE" id="PS00529">
    <property type="entry name" value="RIBOSOMAL_S24E"/>
    <property type="match status" value="1"/>
</dbReference>
<dbReference type="EMBL" id="AWWV01013266">
    <property type="protein sequence ID" value="OMO62268.1"/>
    <property type="molecule type" value="Genomic_DNA"/>
</dbReference>
<keyword evidence="11" id="KW-1185">Reference proteome</keyword>
<organism evidence="10 11">
    <name type="scientific">Corchorus capsularis</name>
    <name type="common">Jute</name>
    <dbReference type="NCBI Taxonomy" id="210143"/>
    <lineage>
        <taxon>Eukaryota</taxon>
        <taxon>Viridiplantae</taxon>
        <taxon>Streptophyta</taxon>
        <taxon>Embryophyta</taxon>
        <taxon>Tracheophyta</taxon>
        <taxon>Spermatophyta</taxon>
        <taxon>Magnoliopsida</taxon>
        <taxon>eudicotyledons</taxon>
        <taxon>Gunneridae</taxon>
        <taxon>Pentapetalae</taxon>
        <taxon>rosids</taxon>
        <taxon>malvids</taxon>
        <taxon>Malvales</taxon>
        <taxon>Malvaceae</taxon>
        <taxon>Grewioideae</taxon>
        <taxon>Apeibeae</taxon>
        <taxon>Corchorus</taxon>
    </lineage>
</organism>
<comment type="similarity">
    <text evidence="1">Belongs to the eukaryotic ribosomal protein eS24 family.</text>
</comment>
<dbReference type="InterPro" id="IPR012678">
    <property type="entry name" value="Ribosomal_uL23/eL15/eS24_sf"/>
</dbReference>
<dbReference type="HAMAP" id="MF_00545">
    <property type="entry name" value="Ribosomal_eS24"/>
    <property type="match status" value="1"/>
</dbReference>
<dbReference type="GO" id="GO:0008270">
    <property type="term" value="F:zinc ion binding"/>
    <property type="evidence" value="ECO:0007669"/>
    <property type="project" value="UniProtKB-KW"/>
</dbReference>
<feature type="compositionally biased region" description="Basic residues" evidence="8">
    <location>
        <begin position="109"/>
        <end position="124"/>
    </location>
</feature>
<feature type="region of interest" description="Disordered" evidence="8">
    <location>
        <begin position="102"/>
        <end position="124"/>
    </location>
</feature>
<dbReference type="Proteomes" id="UP000188268">
    <property type="component" value="Unassembled WGS sequence"/>
</dbReference>
<dbReference type="GO" id="GO:0003729">
    <property type="term" value="F:mRNA binding"/>
    <property type="evidence" value="ECO:0007669"/>
    <property type="project" value="UniProtKB-ARBA"/>
</dbReference>
<dbReference type="SMART" id="SM00249">
    <property type="entry name" value="PHD"/>
    <property type="match status" value="5"/>
</dbReference>
<dbReference type="GO" id="GO:0006412">
    <property type="term" value="P:translation"/>
    <property type="evidence" value="ECO:0007669"/>
    <property type="project" value="InterPro"/>
</dbReference>
<keyword evidence="6" id="KW-0689">Ribosomal protein</keyword>
<dbReference type="OrthoDB" id="938199at2759"/>
<evidence type="ECO:0000313" key="10">
    <source>
        <dbReference type="EMBL" id="OMO62268.1"/>
    </source>
</evidence>
<dbReference type="InterPro" id="IPR053192">
    <property type="entry name" value="Vacuole_Formation_Reg"/>
</dbReference>
<keyword evidence="2" id="KW-0479">Metal-binding</keyword>
<dbReference type="InterPro" id="IPR001965">
    <property type="entry name" value="Znf_PHD"/>
</dbReference>
<gene>
    <name evidence="10" type="ORF">CCACVL1_22919</name>
</gene>
<dbReference type="GO" id="GO:0005840">
    <property type="term" value="C:ribosome"/>
    <property type="evidence" value="ECO:0007669"/>
    <property type="project" value="UniProtKB-KW"/>
</dbReference>
<reference evidence="10 11" key="1">
    <citation type="submission" date="2013-09" db="EMBL/GenBank/DDBJ databases">
        <title>Corchorus capsularis genome sequencing.</title>
        <authorList>
            <person name="Alam M."/>
            <person name="Haque M.S."/>
            <person name="Islam M.S."/>
            <person name="Emdad E.M."/>
            <person name="Islam M.M."/>
            <person name="Ahmed B."/>
            <person name="Halim A."/>
            <person name="Hossen Q.M.M."/>
            <person name="Hossain M.Z."/>
            <person name="Ahmed R."/>
            <person name="Khan M.M."/>
            <person name="Islam R."/>
            <person name="Rashid M.M."/>
            <person name="Khan S.A."/>
            <person name="Rahman M.S."/>
            <person name="Alam M."/>
        </authorList>
    </citation>
    <scope>NUCLEOTIDE SEQUENCE [LARGE SCALE GENOMIC DNA]</scope>
    <source>
        <strain evidence="11">cv. CVL-1</strain>
        <tissue evidence="10">Whole seedling</tissue>
    </source>
</reference>
<dbReference type="InterPro" id="IPR002219">
    <property type="entry name" value="PKC_DAG/PE"/>
</dbReference>